<name>A0A7W4W351_9GAMM</name>
<gene>
    <name evidence="2" type="ORF">FHR99_000818</name>
</gene>
<reference evidence="2 3" key="1">
    <citation type="submission" date="2020-08" db="EMBL/GenBank/DDBJ databases">
        <title>Genomic Encyclopedia of Type Strains, Phase III (KMG-III): the genomes of soil and plant-associated and newly described type strains.</title>
        <authorList>
            <person name="Whitman W."/>
        </authorList>
    </citation>
    <scope>NUCLEOTIDE SEQUENCE [LARGE SCALE GENOMIC DNA]</scope>
    <source>
        <strain evidence="2 3">CECT 8654</strain>
    </source>
</reference>
<dbReference type="Proteomes" id="UP000537130">
    <property type="component" value="Unassembled WGS sequence"/>
</dbReference>
<evidence type="ECO:0000256" key="1">
    <source>
        <dbReference type="SAM" id="SignalP"/>
    </source>
</evidence>
<organism evidence="2 3">
    <name type="scientific">Litorivivens lipolytica</name>
    <dbReference type="NCBI Taxonomy" id="1524264"/>
    <lineage>
        <taxon>Bacteria</taxon>
        <taxon>Pseudomonadati</taxon>
        <taxon>Pseudomonadota</taxon>
        <taxon>Gammaproteobacteria</taxon>
        <taxon>Litorivivens</taxon>
    </lineage>
</organism>
<sequence>MSDCNWGHFRRIFCGLVLACQFAVTPVQAQEPVQLWVQSIFGSRHTATHFKPFFDEAFRQIERGYSIYYSNNFELLGRRCLQQHYDVIMGSYSAAMREIERDCGYRLVAITEQPIHLYTLMGQPLTKIGRVGVIPGIRAADMEFHSVVPASATLVPFRNHIAATMALLEGKIDALSSAPVAIQRLSPQLKNKLVIAHTFADIGRGAALLSPRFIATEEGRSFRRFVLSNGEISRRIYIEGMGISPWLEP</sequence>
<proteinExistence type="predicted"/>
<protein>
    <recommendedName>
        <fullName evidence="4">Solute-binding protein family 3/N-terminal domain-containing protein</fullName>
    </recommendedName>
</protein>
<feature type="chain" id="PRO_5031147478" description="Solute-binding protein family 3/N-terminal domain-containing protein" evidence="1">
    <location>
        <begin position="30"/>
        <end position="249"/>
    </location>
</feature>
<feature type="signal peptide" evidence="1">
    <location>
        <begin position="1"/>
        <end position="29"/>
    </location>
</feature>
<dbReference type="EMBL" id="JACHWY010000001">
    <property type="protein sequence ID" value="MBB3046582.1"/>
    <property type="molecule type" value="Genomic_DNA"/>
</dbReference>
<keyword evidence="1" id="KW-0732">Signal</keyword>
<dbReference type="AlphaFoldDB" id="A0A7W4W351"/>
<evidence type="ECO:0000313" key="2">
    <source>
        <dbReference type="EMBL" id="MBB3046582.1"/>
    </source>
</evidence>
<accession>A0A7W4W351</accession>
<evidence type="ECO:0008006" key="4">
    <source>
        <dbReference type="Google" id="ProtNLM"/>
    </source>
</evidence>
<evidence type="ECO:0000313" key="3">
    <source>
        <dbReference type="Proteomes" id="UP000537130"/>
    </source>
</evidence>
<comment type="caution">
    <text evidence="2">The sequence shown here is derived from an EMBL/GenBank/DDBJ whole genome shotgun (WGS) entry which is preliminary data.</text>
</comment>
<keyword evidence="3" id="KW-1185">Reference proteome</keyword>